<organism evidence="1 2">
    <name type="scientific">Electrophorus voltai</name>
    <dbReference type="NCBI Taxonomy" id="2609070"/>
    <lineage>
        <taxon>Eukaryota</taxon>
        <taxon>Metazoa</taxon>
        <taxon>Chordata</taxon>
        <taxon>Craniata</taxon>
        <taxon>Vertebrata</taxon>
        <taxon>Euteleostomi</taxon>
        <taxon>Actinopterygii</taxon>
        <taxon>Neopterygii</taxon>
        <taxon>Teleostei</taxon>
        <taxon>Ostariophysi</taxon>
        <taxon>Gymnotiformes</taxon>
        <taxon>Gymnotoidei</taxon>
        <taxon>Gymnotidae</taxon>
        <taxon>Electrophorus</taxon>
    </lineage>
</organism>
<reference evidence="1" key="1">
    <citation type="submission" date="2023-03" db="EMBL/GenBank/DDBJ databases">
        <title>Electrophorus voltai genome.</title>
        <authorList>
            <person name="Bian C."/>
        </authorList>
    </citation>
    <scope>NUCLEOTIDE SEQUENCE</scope>
    <source>
        <strain evidence="1">CB-2022</strain>
        <tissue evidence="1">Muscle</tissue>
    </source>
</reference>
<dbReference type="AlphaFoldDB" id="A0AAD9E498"/>
<keyword evidence="2" id="KW-1185">Reference proteome</keyword>
<name>A0AAD9E498_9TELE</name>
<protein>
    <submittedName>
        <fullName evidence="1">Uncharacterized protein</fullName>
    </submittedName>
</protein>
<comment type="caution">
    <text evidence="1">The sequence shown here is derived from an EMBL/GenBank/DDBJ whole genome shotgun (WGS) entry which is preliminary data.</text>
</comment>
<accession>A0AAD9E498</accession>
<dbReference type="EMBL" id="JAROKS010000001">
    <property type="protein sequence ID" value="KAK1806670.1"/>
    <property type="molecule type" value="Genomic_DNA"/>
</dbReference>
<sequence length="330" mass="38980">MTGHSIDPSKSDDDELRPIYAAFDPNFLVAANPPGCSIGAKNELKEIYKEDHAYLSKSNIPLYPESVLFRISRVCHVTGKSGFRGIIEDGGFQKPAQDKTEDKTEDNFLWWSLSVTKSEIASAEKRFLRWKSKDADYNQSPFLEKFTTSPAFQSESRYGNFRFTFSFRKLLREYAQRFCEDSAPVLRVLYTKLYQQQILYTVLVHPRNVQKYGQYPRLPLYDKGICGYRRGRMFWFCQSPSDCYRNQLNMNEENMWAEPLSSQEQEYYVWDHVAVVFHMEPNWKLYMDRKWLLKNVTLCEIAEPCRRRPEDQLTKKDAEEVLEELKREHL</sequence>
<evidence type="ECO:0000313" key="2">
    <source>
        <dbReference type="Proteomes" id="UP001239994"/>
    </source>
</evidence>
<gene>
    <name evidence="1" type="ORF">P4O66_005175</name>
</gene>
<proteinExistence type="predicted"/>
<dbReference type="Proteomes" id="UP001239994">
    <property type="component" value="Unassembled WGS sequence"/>
</dbReference>
<evidence type="ECO:0000313" key="1">
    <source>
        <dbReference type="EMBL" id="KAK1806670.1"/>
    </source>
</evidence>